<comment type="subcellular location">
    <subcellularLocation>
        <location evidence="1">Secreted</location>
    </subcellularLocation>
</comment>
<name>A0A6B3NE28_9CYAN</name>
<evidence type="ECO:0000256" key="1">
    <source>
        <dbReference type="ARBA" id="ARBA00004613"/>
    </source>
</evidence>
<dbReference type="PANTHER" id="PTHR38340:SF1">
    <property type="entry name" value="S-LAYER PROTEIN"/>
    <property type="match status" value="1"/>
</dbReference>
<dbReference type="PROSITE" id="PS00330">
    <property type="entry name" value="HEMOLYSIN_CALCIUM"/>
    <property type="match status" value="6"/>
</dbReference>
<evidence type="ECO:0000313" key="3">
    <source>
        <dbReference type="EMBL" id="NER29165.1"/>
    </source>
</evidence>
<keyword evidence="2" id="KW-0964">Secreted</keyword>
<dbReference type="EMBL" id="JAAHFQ010000318">
    <property type="protein sequence ID" value="NER29165.1"/>
    <property type="molecule type" value="Genomic_DNA"/>
</dbReference>
<gene>
    <name evidence="3" type="ORF">F6J89_16405</name>
</gene>
<dbReference type="GO" id="GO:0005576">
    <property type="term" value="C:extracellular region"/>
    <property type="evidence" value="ECO:0007669"/>
    <property type="project" value="UniProtKB-SubCell"/>
</dbReference>
<sequence>MPEAFNLDLNELSSELSTEDLATLSDSLKTETPLEEVTQIDDSQNIESLLPEALPSTNLEASASITTTSIATTESLTLLRKFPYIPPFYLIEGTPYSDLIFDTPKNDLILARGGNDWVIAWRGGNDVIYGEGGNDLLYGGIGNDSLYGGIGKDSLYGASGNDYLSGGGDGDKLYGGSGSDYMYGDSGFYIYPLYSSTTTSSTITSSNSLTYYPYPYPYPAGGNDLMYGGSGNDYMYGGGGSDTIDGGNNNDVLYGDSGNYFYPYPYLSTSYYYPYPSGGNDKLSGGKGNDKLYGEAGNDKLDGGIGKDYLEGGNGNDSINGGKGDDTIVGNTRFFPFVIAYAETAEITTDAGTQDALTGGVSTVGSFESDALTVNSDSLVSDKLIIDYPIFYSDKDTLTGGSGADDFVFYSPYQGIDTVKDFKQYQGDEIHVSRYGFGGGLTLGTLQSEQFTLGTSAQDADDRFIYNKKTGDLFFDADGTGVRRQVQFAKLSGAPSLDFSDIVVI</sequence>
<dbReference type="InterPro" id="IPR001343">
    <property type="entry name" value="Hemolysn_Ca-bd"/>
</dbReference>
<comment type="caution">
    <text evidence="3">The sequence shown here is derived from an EMBL/GenBank/DDBJ whole genome shotgun (WGS) entry which is preliminary data.</text>
</comment>
<dbReference type="Gene3D" id="2.150.10.10">
    <property type="entry name" value="Serralysin-like metalloprotease, C-terminal"/>
    <property type="match status" value="4"/>
</dbReference>
<dbReference type="PANTHER" id="PTHR38340">
    <property type="entry name" value="S-LAYER PROTEIN"/>
    <property type="match status" value="1"/>
</dbReference>
<dbReference type="InterPro" id="IPR011049">
    <property type="entry name" value="Serralysin-like_metalloprot_C"/>
</dbReference>
<organism evidence="3">
    <name type="scientific">Symploca sp. SIO1C4</name>
    <dbReference type="NCBI Taxonomy" id="2607765"/>
    <lineage>
        <taxon>Bacteria</taxon>
        <taxon>Bacillati</taxon>
        <taxon>Cyanobacteriota</taxon>
        <taxon>Cyanophyceae</taxon>
        <taxon>Coleofasciculales</taxon>
        <taxon>Coleofasciculaceae</taxon>
        <taxon>Symploca</taxon>
    </lineage>
</organism>
<reference evidence="3" key="1">
    <citation type="submission" date="2019-11" db="EMBL/GenBank/DDBJ databases">
        <title>Genomic insights into an expanded diversity of filamentous marine cyanobacteria reveals the extraordinary biosynthetic potential of Moorea and Okeania.</title>
        <authorList>
            <person name="Ferreira Leao T."/>
            <person name="Wang M."/>
            <person name="Moss N."/>
            <person name="Da Silva R."/>
            <person name="Sanders J."/>
            <person name="Nurk S."/>
            <person name="Gurevich A."/>
            <person name="Humphrey G."/>
            <person name="Reher R."/>
            <person name="Zhu Q."/>
            <person name="Belda-Ferre P."/>
            <person name="Glukhov E."/>
            <person name="Rex R."/>
            <person name="Dorrestein P.C."/>
            <person name="Knight R."/>
            <person name="Pevzner P."/>
            <person name="Gerwick W.H."/>
            <person name="Gerwick L."/>
        </authorList>
    </citation>
    <scope>NUCLEOTIDE SEQUENCE</scope>
    <source>
        <strain evidence="3">SIO1C4</strain>
    </source>
</reference>
<dbReference type="Pfam" id="PF00353">
    <property type="entry name" value="HemolysinCabind"/>
    <property type="match status" value="5"/>
</dbReference>
<evidence type="ECO:0000256" key="2">
    <source>
        <dbReference type="ARBA" id="ARBA00022525"/>
    </source>
</evidence>
<proteinExistence type="predicted"/>
<dbReference type="InterPro" id="IPR050557">
    <property type="entry name" value="RTX_toxin/Mannuronan_C5-epim"/>
</dbReference>
<dbReference type="PRINTS" id="PR00313">
    <property type="entry name" value="CABNDNGRPT"/>
</dbReference>
<protein>
    <submittedName>
        <fullName evidence="3">Calcium-binding protein</fullName>
    </submittedName>
</protein>
<accession>A0A6B3NE28</accession>
<dbReference type="GO" id="GO:0005509">
    <property type="term" value="F:calcium ion binding"/>
    <property type="evidence" value="ECO:0007669"/>
    <property type="project" value="InterPro"/>
</dbReference>
<dbReference type="InterPro" id="IPR018511">
    <property type="entry name" value="Hemolysin-typ_Ca-bd_CS"/>
</dbReference>
<dbReference type="AlphaFoldDB" id="A0A6B3NE28"/>
<dbReference type="SUPFAM" id="SSF51120">
    <property type="entry name" value="beta-Roll"/>
    <property type="match status" value="3"/>
</dbReference>